<accession>A0A6A4TH18</accession>
<organism evidence="2 3">
    <name type="scientific">Scophthalmus maximus</name>
    <name type="common">Turbot</name>
    <name type="synonym">Psetta maxima</name>
    <dbReference type="NCBI Taxonomy" id="52904"/>
    <lineage>
        <taxon>Eukaryota</taxon>
        <taxon>Metazoa</taxon>
        <taxon>Chordata</taxon>
        <taxon>Craniata</taxon>
        <taxon>Vertebrata</taxon>
        <taxon>Euteleostomi</taxon>
        <taxon>Actinopterygii</taxon>
        <taxon>Neopterygii</taxon>
        <taxon>Teleostei</taxon>
        <taxon>Neoteleostei</taxon>
        <taxon>Acanthomorphata</taxon>
        <taxon>Carangaria</taxon>
        <taxon>Pleuronectiformes</taxon>
        <taxon>Pleuronectoidei</taxon>
        <taxon>Scophthalmidae</taxon>
        <taxon>Scophthalmus</taxon>
    </lineage>
</organism>
<dbReference type="EMBL" id="VEVO01000002">
    <property type="protein sequence ID" value="KAF0046007.1"/>
    <property type="molecule type" value="Genomic_DNA"/>
</dbReference>
<feature type="region of interest" description="Disordered" evidence="1">
    <location>
        <begin position="1"/>
        <end position="40"/>
    </location>
</feature>
<evidence type="ECO:0000313" key="2">
    <source>
        <dbReference type="EMBL" id="KAF0046007.1"/>
    </source>
</evidence>
<gene>
    <name evidence="2" type="ORF">F2P81_002536</name>
</gene>
<evidence type="ECO:0000256" key="1">
    <source>
        <dbReference type="SAM" id="MobiDB-lite"/>
    </source>
</evidence>
<name>A0A6A4TH18_SCOMX</name>
<dbReference type="Proteomes" id="UP000438429">
    <property type="component" value="Unassembled WGS sequence"/>
</dbReference>
<evidence type="ECO:0000313" key="3">
    <source>
        <dbReference type="Proteomes" id="UP000438429"/>
    </source>
</evidence>
<sequence>MQTKYRQTEIDITDPALGEKTTESPGNRAERRNASHLDGGPAVRREAKLLEAATQEWCLKLELYSAALKLDLNCGEIGTFGLLTQAQHLTPAASRGLQVHCVPSGH</sequence>
<comment type="caution">
    <text evidence="2">The sequence shown here is derived from an EMBL/GenBank/DDBJ whole genome shotgun (WGS) entry which is preliminary data.</text>
</comment>
<dbReference type="AlphaFoldDB" id="A0A6A4TH18"/>
<protein>
    <submittedName>
        <fullName evidence="2">Uncharacterized protein</fullName>
    </submittedName>
</protein>
<proteinExistence type="predicted"/>
<reference evidence="2 3" key="1">
    <citation type="submission" date="2019-06" db="EMBL/GenBank/DDBJ databases">
        <title>Draft genomes of female and male turbot (Scophthalmus maximus).</title>
        <authorList>
            <person name="Xu H."/>
            <person name="Xu X.-W."/>
            <person name="Shao C."/>
            <person name="Chen S."/>
        </authorList>
    </citation>
    <scope>NUCLEOTIDE SEQUENCE [LARGE SCALE GENOMIC DNA]</scope>
    <source>
        <strain evidence="2">Ysfricsl-2016a</strain>
        <tissue evidence="2">Blood</tissue>
    </source>
</reference>